<proteinExistence type="predicted"/>
<evidence type="ECO:0000256" key="1">
    <source>
        <dbReference type="SAM" id="MobiDB-lite"/>
    </source>
</evidence>
<dbReference type="EMBL" id="GGEC01073366">
    <property type="protein sequence ID" value="MBX53850.1"/>
    <property type="molecule type" value="Transcribed_RNA"/>
</dbReference>
<organism evidence="2">
    <name type="scientific">Rhizophora mucronata</name>
    <name type="common">Asiatic mangrove</name>
    <dbReference type="NCBI Taxonomy" id="61149"/>
    <lineage>
        <taxon>Eukaryota</taxon>
        <taxon>Viridiplantae</taxon>
        <taxon>Streptophyta</taxon>
        <taxon>Embryophyta</taxon>
        <taxon>Tracheophyta</taxon>
        <taxon>Spermatophyta</taxon>
        <taxon>Magnoliopsida</taxon>
        <taxon>eudicotyledons</taxon>
        <taxon>Gunneridae</taxon>
        <taxon>Pentapetalae</taxon>
        <taxon>rosids</taxon>
        <taxon>fabids</taxon>
        <taxon>Malpighiales</taxon>
        <taxon>Rhizophoraceae</taxon>
        <taxon>Rhizophora</taxon>
    </lineage>
</organism>
<dbReference type="AlphaFoldDB" id="A0A2P2PGK5"/>
<feature type="compositionally biased region" description="Low complexity" evidence="1">
    <location>
        <begin position="29"/>
        <end position="42"/>
    </location>
</feature>
<sequence length="42" mass="4601">MQLSKLIRNSHTSLQNTTSSEHSCPVRLPTKTPTSETSTPGF</sequence>
<protein>
    <submittedName>
        <fullName evidence="2">Uncharacterized protein</fullName>
    </submittedName>
</protein>
<accession>A0A2P2PGK5</accession>
<feature type="region of interest" description="Disordered" evidence="1">
    <location>
        <begin position="1"/>
        <end position="42"/>
    </location>
</feature>
<reference evidence="2" key="1">
    <citation type="submission" date="2018-02" db="EMBL/GenBank/DDBJ databases">
        <title>Rhizophora mucronata_Transcriptome.</title>
        <authorList>
            <person name="Meera S.P."/>
            <person name="Sreeshan A."/>
            <person name="Augustine A."/>
        </authorList>
    </citation>
    <scope>NUCLEOTIDE SEQUENCE</scope>
    <source>
        <tissue evidence="2">Leaf</tissue>
    </source>
</reference>
<evidence type="ECO:0000313" key="2">
    <source>
        <dbReference type="EMBL" id="MBX53850.1"/>
    </source>
</evidence>
<feature type="compositionally biased region" description="Polar residues" evidence="1">
    <location>
        <begin position="1"/>
        <end position="22"/>
    </location>
</feature>
<name>A0A2P2PGK5_RHIMU</name>